<protein>
    <recommendedName>
        <fullName evidence="6">Thiol peroxidase</fullName>
        <shortName evidence="6">Tpx</shortName>
        <ecNumber evidence="6">1.11.1.24</ecNumber>
    </recommendedName>
    <alternativeName>
        <fullName evidence="6">Peroxiredoxin tpx</fullName>
        <shortName evidence="6">Prx</shortName>
    </alternativeName>
    <alternativeName>
        <fullName evidence="6">Thioredoxin peroxidase</fullName>
    </alternativeName>
    <alternativeName>
        <fullName evidence="6">Thioredoxin-dependent peroxiredoxin</fullName>
    </alternativeName>
</protein>
<comment type="function">
    <text evidence="6">Thiol-specific peroxidase that catalyzes the reduction of hydrogen peroxide and organic hydroperoxides to water and alcohols, respectively. Plays a role in cell protection against oxidative stress by detoxifying peroxides.</text>
</comment>
<evidence type="ECO:0000256" key="5">
    <source>
        <dbReference type="ARBA" id="ARBA00023284"/>
    </source>
</evidence>
<dbReference type="HAMAP" id="MF_00269">
    <property type="entry name" value="Tpx"/>
    <property type="match status" value="1"/>
</dbReference>
<dbReference type="PROSITE" id="PS01265">
    <property type="entry name" value="TPX"/>
    <property type="match status" value="1"/>
</dbReference>
<evidence type="ECO:0000256" key="6">
    <source>
        <dbReference type="HAMAP-Rule" id="MF_00269"/>
    </source>
</evidence>
<accession>A0A9D2H0J5</accession>
<feature type="domain" description="Thioredoxin" evidence="8">
    <location>
        <begin position="52"/>
        <end position="200"/>
    </location>
</feature>
<comment type="similarity">
    <text evidence="6">Belongs to the peroxiredoxin family. Tpx subfamily.</text>
</comment>
<name>A0A9D2H0J5_9BACE</name>
<keyword evidence="5 6" id="KW-0676">Redox-active center</keyword>
<evidence type="ECO:0000256" key="4">
    <source>
        <dbReference type="ARBA" id="ARBA00023157"/>
    </source>
</evidence>
<dbReference type="NCBIfam" id="NF001808">
    <property type="entry name" value="PRK00522.1"/>
    <property type="match status" value="1"/>
</dbReference>
<feature type="chain" id="PRO_5039503029" description="Thiol peroxidase" evidence="7">
    <location>
        <begin position="26"/>
        <end position="200"/>
    </location>
</feature>
<sequence length="200" mass="21748">MNTVKTMLGLCAVLTLGLMPLQAAAQGESPVRERGEVVICRGVEAHTCGPMVKVGQEAPDFRAVNAALEEVSLSSYRGKRLILNIFPSLDTPTCALSVRQFNARASKLENTVVLCLSMDLPFAQSRFCTTEGLDNVVPLSLFRSRDFVEGYGLRLADGPLEGLMARAVVVIDEDGRVIYTQLVKTISDEPDYEVALKALQ</sequence>
<keyword evidence="4 6" id="KW-1015">Disulfide bond</keyword>
<evidence type="ECO:0000256" key="1">
    <source>
        <dbReference type="ARBA" id="ARBA00022559"/>
    </source>
</evidence>
<feature type="disulfide bond" description="Redox-active" evidence="6">
    <location>
        <begin position="94"/>
        <end position="128"/>
    </location>
</feature>
<dbReference type="InterPro" id="IPR036249">
    <property type="entry name" value="Thioredoxin-like_sf"/>
</dbReference>
<dbReference type="InterPro" id="IPR013740">
    <property type="entry name" value="Redoxin"/>
</dbReference>
<organism evidence="9 10">
    <name type="scientific">Candidatus Bacteroides merdavium</name>
    <dbReference type="NCBI Taxonomy" id="2838472"/>
    <lineage>
        <taxon>Bacteria</taxon>
        <taxon>Pseudomonadati</taxon>
        <taxon>Bacteroidota</taxon>
        <taxon>Bacteroidia</taxon>
        <taxon>Bacteroidales</taxon>
        <taxon>Bacteroidaceae</taxon>
        <taxon>Bacteroides</taxon>
    </lineage>
</organism>
<dbReference type="CDD" id="cd03014">
    <property type="entry name" value="PRX_Atyp2cys"/>
    <property type="match status" value="1"/>
</dbReference>
<comment type="miscellaneous">
    <text evidence="6">The active site is a conserved redox-active cysteine residue, the peroxidatic cysteine (C(P)), which makes the nucleophilic attack on the peroxide substrate. The peroxide oxidizes the C(P)-SH to cysteine sulfenic acid (C(P)-SOH), which then reacts with another cysteine residue, the resolving cysteine (C(R)), to form a disulfide bridge. The disulfide is subsequently reduced by an appropriate electron donor to complete the catalytic cycle. In this atypical 2-Cys peroxiredoxin, C(R) is present in the same subunit to form an intramolecular disulfide. The disulfide is subsequently reduced by thioredoxin.</text>
</comment>
<dbReference type="Proteomes" id="UP000824108">
    <property type="component" value="Unassembled WGS sequence"/>
</dbReference>
<evidence type="ECO:0000256" key="3">
    <source>
        <dbReference type="ARBA" id="ARBA00023002"/>
    </source>
</evidence>
<dbReference type="InterPro" id="IPR018219">
    <property type="entry name" value="Tpx_CS"/>
</dbReference>
<evidence type="ECO:0000313" key="10">
    <source>
        <dbReference type="Proteomes" id="UP000824108"/>
    </source>
</evidence>
<dbReference type="PANTHER" id="PTHR43110">
    <property type="entry name" value="THIOL PEROXIDASE"/>
    <property type="match status" value="1"/>
</dbReference>
<keyword evidence="2 6" id="KW-0049">Antioxidant</keyword>
<dbReference type="InterPro" id="IPR013766">
    <property type="entry name" value="Thioredoxin_domain"/>
</dbReference>
<proteinExistence type="inferred from homology"/>
<dbReference type="EC" id="1.11.1.24" evidence="6"/>
<dbReference type="PROSITE" id="PS51352">
    <property type="entry name" value="THIOREDOXIN_2"/>
    <property type="match status" value="1"/>
</dbReference>
<dbReference type="InterPro" id="IPR002065">
    <property type="entry name" value="TPX"/>
</dbReference>
<evidence type="ECO:0000256" key="7">
    <source>
        <dbReference type="SAM" id="SignalP"/>
    </source>
</evidence>
<reference evidence="9" key="1">
    <citation type="journal article" date="2021" name="PeerJ">
        <title>Extensive microbial diversity within the chicken gut microbiome revealed by metagenomics and culture.</title>
        <authorList>
            <person name="Gilroy R."/>
            <person name="Ravi A."/>
            <person name="Getino M."/>
            <person name="Pursley I."/>
            <person name="Horton D.L."/>
            <person name="Alikhan N.F."/>
            <person name="Baker D."/>
            <person name="Gharbi K."/>
            <person name="Hall N."/>
            <person name="Watson M."/>
            <person name="Adriaenssens E.M."/>
            <person name="Foster-Nyarko E."/>
            <person name="Jarju S."/>
            <person name="Secka A."/>
            <person name="Antonio M."/>
            <person name="Oren A."/>
            <person name="Chaudhuri R.R."/>
            <person name="La Ragione R."/>
            <person name="Hildebrand F."/>
            <person name="Pallen M.J."/>
        </authorList>
    </citation>
    <scope>NUCLEOTIDE SEQUENCE</scope>
    <source>
        <strain evidence="9">CHK118-2852</strain>
    </source>
</reference>
<dbReference type="GO" id="GO:0008379">
    <property type="term" value="F:thioredoxin peroxidase activity"/>
    <property type="evidence" value="ECO:0007669"/>
    <property type="project" value="UniProtKB-UniRule"/>
</dbReference>
<keyword evidence="7" id="KW-0732">Signal</keyword>
<dbReference type="PANTHER" id="PTHR43110:SF1">
    <property type="entry name" value="THIOL PEROXIDASE"/>
    <property type="match status" value="1"/>
</dbReference>
<comment type="catalytic activity">
    <reaction evidence="6">
        <text>a hydroperoxide + [thioredoxin]-dithiol = an alcohol + [thioredoxin]-disulfide + H2O</text>
        <dbReference type="Rhea" id="RHEA:62620"/>
        <dbReference type="Rhea" id="RHEA-COMP:10698"/>
        <dbReference type="Rhea" id="RHEA-COMP:10700"/>
        <dbReference type="ChEBI" id="CHEBI:15377"/>
        <dbReference type="ChEBI" id="CHEBI:29950"/>
        <dbReference type="ChEBI" id="CHEBI:30879"/>
        <dbReference type="ChEBI" id="CHEBI:35924"/>
        <dbReference type="ChEBI" id="CHEBI:50058"/>
        <dbReference type="EC" id="1.11.1.24"/>
    </reaction>
</comment>
<dbReference type="EMBL" id="DXAV01000096">
    <property type="protein sequence ID" value="HIZ92759.1"/>
    <property type="molecule type" value="Genomic_DNA"/>
</dbReference>
<keyword evidence="3 6" id="KW-0560">Oxidoreductase</keyword>
<reference evidence="9" key="2">
    <citation type="submission" date="2021-04" db="EMBL/GenBank/DDBJ databases">
        <authorList>
            <person name="Gilroy R."/>
        </authorList>
    </citation>
    <scope>NUCLEOTIDE SEQUENCE</scope>
    <source>
        <strain evidence="9">CHK118-2852</strain>
    </source>
</reference>
<feature type="active site" description="Cysteine sulfenic acid (-SOH) intermediate" evidence="6">
    <location>
        <position position="94"/>
    </location>
</feature>
<dbReference type="Gene3D" id="3.40.30.10">
    <property type="entry name" value="Glutaredoxin"/>
    <property type="match status" value="1"/>
</dbReference>
<dbReference type="InterPro" id="IPR050455">
    <property type="entry name" value="Tpx_Peroxidase_subfamily"/>
</dbReference>
<keyword evidence="1 6" id="KW-0575">Peroxidase</keyword>
<comment type="caution">
    <text evidence="9">The sequence shown here is derived from an EMBL/GenBank/DDBJ whole genome shotgun (WGS) entry which is preliminary data.</text>
</comment>
<dbReference type="AlphaFoldDB" id="A0A9D2H0J5"/>
<evidence type="ECO:0000313" key="9">
    <source>
        <dbReference type="EMBL" id="HIZ92759.1"/>
    </source>
</evidence>
<dbReference type="Pfam" id="PF08534">
    <property type="entry name" value="Redoxin"/>
    <property type="match status" value="1"/>
</dbReference>
<comment type="subunit">
    <text evidence="6">Homodimer.</text>
</comment>
<feature type="signal peptide" evidence="7">
    <location>
        <begin position="1"/>
        <end position="25"/>
    </location>
</feature>
<evidence type="ECO:0000259" key="8">
    <source>
        <dbReference type="PROSITE" id="PS51352"/>
    </source>
</evidence>
<dbReference type="SUPFAM" id="SSF52833">
    <property type="entry name" value="Thioredoxin-like"/>
    <property type="match status" value="1"/>
</dbReference>
<evidence type="ECO:0000256" key="2">
    <source>
        <dbReference type="ARBA" id="ARBA00022862"/>
    </source>
</evidence>
<gene>
    <name evidence="6 9" type="primary">tpx</name>
    <name evidence="9" type="ORF">H9807_11705</name>
</gene>